<evidence type="ECO:0000256" key="1">
    <source>
        <dbReference type="SAM" id="MobiDB-lite"/>
    </source>
</evidence>
<proteinExistence type="predicted"/>
<comment type="caution">
    <text evidence="2">The sequence shown here is derived from an EMBL/GenBank/DDBJ whole genome shotgun (WGS) entry which is preliminary data.</text>
</comment>
<name>A0A4Z2E7G2_9TELE</name>
<protein>
    <submittedName>
        <fullName evidence="2">Uncharacterized protein</fullName>
    </submittedName>
</protein>
<gene>
    <name evidence="2" type="ORF">EYF80_065291</name>
</gene>
<dbReference type="Proteomes" id="UP000314294">
    <property type="component" value="Unassembled WGS sequence"/>
</dbReference>
<feature type="region of interest" description="Disordered" evidence="1">
    <location>
        <begin position="39"/>
        <end position="83"/>
    </location>
</feature>
<organism evidence="2 3">
    <name type="scientific">Liparis tanakae</name>
    <name type="common">Tanaka's snailfish</name>
    <dbReference type="NCBI Taxonomy" id="230148"/>
    <lineage>
        <taxon>Eukaryota</taxon>
        <taxon>Metazoa</taxon>
        <taxon>Chordata</taxon>
        <taxon>Craniata</taxon>
        <taxon>Vertebrata</taxon>
        <taxon>Euteleostomi</taxon>
        <taxon>Actinopterygii</taxon>
        <taxon>Neopterygii</taxon>
        <taxon>Teleostei</taxon>
        <taxon>Neoteleostei</taxon>
        <taxon>Acanthomorphata</taxon>
        <taxon>Eupercaria</taxon>
        <taxon>Perciformes</taxon>
        <taxon>Cottioidei</taxon>
        <taxon>Cottales</taxon>
        <taxon>Liparidae</taxon>
        <taxon>Liparis</taxon>
    </lineage>
</organism>
<dbReference type="EMBL" id="SRLO01014934">
    <property type="protein sequence ID" value="TNN24583.1"/>
    <property type="molecule type" value="Genomic_DNA"/>
</dbReference>
<evidence type="ECO:0000313" key="3">
    <source>
        <dbReference type="Proteomes" id="UP000314294"/>
    </source>
</evidence>
<accession>A0A4Z2E7G2</accession>
<evidence type="ECO:0000313" key="2">
    <source>
        <dbReference type="EMBL" id="TNN24583.1"/>
    </source>
</evidence>
<feature type="compositionally biased region" description="Polar residues" evidence="1">
    <location>
        <begin position="74"/>
        <end position="83"/>
    </location>
</feature>
<feature type="compositionally biased region" description="Acidic residues" evidence="1">
    <location>
        <begin position="43"/>
        <end position="56"/>
    </location>
</feature>
<sequence length="83" mass="9373">MSSFVFPASLFQRRVSGCSSETDRIKGLWCLHTQRVLCGRREEEEEEEEEEEDGGVTEDVASAPTVRGTERSSSRFTCPRLTT</sequence>
<keyword evidence="3" id="KW-1185">Reference proteome</keyword>
<dbReference type="AlphaFoldDB" id="A0A4Z2E7G2"/>
<reference evidence="2 3" key="1">
    <citation type="submission" date="2019-03" db="EMBL/GenBank/DDBJ databases">
        <title>First draft genome of Liparis tanakae, snailfish: a comprehensive survey of snailfish specific genes.</title>
        <authorList>
            <person name="Kim W."/>
            <person name="Song I."/>
            <person name="Jeong J.-H."/>
            <person name="Kim D."/>
            <person name="Kim S."/>
            <person name="Ryu S."/>
            <person name="Song J.Y."/>
            <person name="Lee S.K."/>
        </authorList>
    </citation>
    <scope>NUCLEOTIDE SEQUENCE [LARGE SCALE GENOMIC DNA]</scope>
    <source>
        <tissue evidence="2">Muscle</tissue>
    </source>
</reference>